<accession>A0A6A6V525</accession>
<keyword evidence="1" id="KW-0732">Signal</keyword>
<reference evidence="2" key="1">
    <citation type="journal article" date="2020" name="Stud. Mycol.">
        <title>101 Dothideomycetes genomes: a test case for predicting lifestyles and emergence of pathogens.</title>
        <authorList>
            <person name="Haridas S."/>
            <person name="Albert R."/>
            <person name="Binder M."/>
            <person name="Bloem J."/>
            <person name="Labutti K."/>
            <person name="Salamov A."/>
            <person name="Andreopoulos B."/>
            <person name="Baker S."/>
            <person name="Barry K."/>
            <person name="Bills G."/>
            <person name="Bluhm B."/>
            <person name="Cannon C."/>
            <person name="Castanera R."/>
            <person name="Culley D."/>
            <person name="Daum C."/>
            <person name="Ezra D."/>
            <person name="Gonzalez J."/>
            <person name="Henrissat B."/>
            <person name="Kuo A."/>
            <person name="Liang C."/>
            <person name="Lipzen A."/>
            <person name="Lutzoni F."/>
            <person name="Magnuson J."/>
            <person name="Mondo S."/>
            <person name="Nolan M."/>
            <person name="Ohm R."/>
            <person name="Pangilinan J."/>
            <person name="Park H.-J."/>
            <person name="Ramirez L."/>
            <person name="Alfaro M."/>
            <person name="Sun H."/>
            <person name="Tritt A."/>
            <person name="Yoshinaga Y."/>
            <person name="Zwiers L.-H."/>
            <person name="Turgeon B."/>
            <person name="Goodwin S."/>
            <person name="Spatafora J."/>
            <person name="Crous P."/>
            <person name="Grigoriev I."/>
        </authorList>
    </citation>
    <scope>NUCLEOTIDE SEQUENCE</scope>
    <source>
        <strain evidence="2">CBS 119925</strain>
    </source>
</reference>
<feature type="non-terminal residue" evidence="2">
    <location>
        <position position="76"/>
    </location>
</feature>
<organism evidence="2 3">
    <name type="scientific">Sporormia fimetaria CBS 119925</name>
    <dbReference type="NCBI Taxonomy" id="1340428"/>
    <lineage>
        <taxon>Eukaryota</taxon>
        <taxon>Fungi</taxon>
        <taxon>Dikarya</taxon>
        <taxon>Ascomycota</taxon>
        <taxon>Pezizomycotina</taxon>
        <taxon>Dothideomycetes</taxon>
        <taxon>Pleosporomycetidae</taxon>
        <taxon>Pleosporales</taxon>
        <taxon>Sporormiaceae</taxon>
        <taxon>Sporormia</taxon>
    </lineage>
</organism>
<proteinExistence type="predicted"/>
<dbReference type="AlphaFoldDB" id="A0A6A6V525"/>
<name>A0A6A6V525_9PLEO</name>
<feature type="chain" id="PRO_5025659800" evidence="1">
    <location>
        <begin position="28"/>
        <end position="76"/>
    </location>
</feature>
<gene>
    <name evidence="2" type="ORF">M011DRAFT_470127</name>
</gene>
<sequence>MGVWGCGDVGMLECALLLFWRDGMVSGHWDGECSCKNPLYIVVPQLPTAFRQNYIESGLVILITTYKLQAWMLINS</sequence>
<evidence type="ECO:0000313" key="3">
    <source>
        <dbReference type="Proteomes" id="UP000799440"/>
    </source>
</evidence>
<dbReference type="EMBL" id="MU006586">
    <property type="protein sequence ID" value="KAF2744824.1"/>
    <property type="molecule type" value="Genomic_DNA"/>
</dbReference>
<evidence type="ECO:0000256" key="1">
    <source>
        <dbReference type="SAM" id="SignalP"/>
    </source>
</evidence>
<protein>
    <submittedName>
        <fullName evidence="2">Uncharacterized protein</fullName>
    </submittedName>
</protein>
<evidence type="ECO:0000313" key="2">
    <source>
        <dbReference type="EMBL" id="KAF2744824.1"/>
    </source>
</evidence>
<dbReference type="Proteomes" id="UP000799440">
    <property type="component" value="Unassembled WGS sequence"/>
</dbReference>
<feature type="signal peptide" evidence="1">
    <location>
        <begin position="1"/>
        <end position="27"/>
    </location>
</feature>
<keyword evidence="3" id="KW-1185">Reference proteome</keyword>